<dbReference type="Pfam" id="PF22942">
    <property type="entry name" value="DUF7025"/>
    <property type="match status" value="1"/>
</dbReference>
<feature type="region of interest" description="Disordered" evidence="1">
    <location>
        <begin position="933"/>
        <end position="975"/>
    </location>
</feature>
<dbReference type="SUPFAM" id="SSF52540">
    <property type="entry name" value="P-loop containing nucleoside triphosphate hydrolases"/>
    <property type="match status" value="1"/>
</dbReference>
<evidence type="ECO:0000313" key="3">
    <source>
        <dbReference type="EMBL" id="THV64913.1"/>
    </source>
</evidence>
<dbReference type="InterPro" id="IPR003959">
    <property type="entry name" value="ATPase_AAA_core"/>
</dbReference>
<evidence type="ECO:0000256" key="1">
    <source>
        <dbReference type="SAM" id="MobiDB-lite"/>
    </source>
</evidence>
<dbReference type="PANTHER" id="PTHR46411">
    <property type="entry name" value="FAMILY ATPASE, PUTATIVE-RELATED"/>
    <property type="match status" value="1"/>
</dbReference>
<reference evidence="3 4" key="1">
    <citation type="submission" date="2018-10" db="EMBL/GenBank/DDBJ databases">
        <title>Fifty Aureobasidium pullulans genomes reveal a recombining polyextremotolerant generalist.</title>
        <authorList>
            <person name="Gostincar C."/>
            <person name="Turk M."/>
            <person name="Zajc J."/>
            <person name="Gunde-Cimerman N."/>
        </authorList>
    </citation>
    <scope>NUCLEOTIDE SEQUENCE [LARGE SCALE GENOMIC DNA]</scope>
    <source>
        <strain evidence="3 4">EXF-11900</strain>
    </source>
</reference>
<evidence type="ECO:0000313" key="4">
    <source>
        <dbReference type="Proteomes" id="UP000304951"/>
    </source>
</evidence>
<dbReference type="Proteomes" id="UP000304951">
    <property type="component" value="Unassembled WGS sequence"/>
</dbReference>
<dbReference type="SMART" id="SM00382">
    <property type="entry name" value="AAA"/>
    <property type="match status" value="1"/>
</dbReference>
<dbReference type="InterPro" id="IPR027417">
    <property type="entry name" value="P-loop_NTPase"/>
</dbReference>
<dbReference type="InterPro" id="IPR054289">
    <property type="entry name" value="DUF7025"/>
</dbReference>
<dbReference type="PANTHER" id="PTHR46411:SF3">
    <property type="entry name" value="AAA+ ATPASE DOMAIN-CONTAINING PROTEIN"/>
    <property type="match status" value="1"/>
</dbReference>
<dbReference type="InterPro" id="IPR003593">
    <property type="entry name" value="AAA+_ATPase"/>
</dbReference>
<dbReference type="Pfam" id="PF00004">
    <property type="entry name" value="AAA"/>
    <property type="match status" value="1"/>
</dbReference>
<keyword evidence="3" id="KW-0378">Hydrolase</keyword>
<name>A0A4V4HYG9_AURPU</name>
<dbReference type="GO" id="GO:0005524">
    <property type="term" value="F:ATP binding"/>
    <property type="evidence" value="ECO:0007669"/>
    <property type="project" value="InterPro"/>
</dbReference>
<feature type="domain" description="AAA+ ATPase" evidence="2">
    <location>
        <begin position="787"/>
        <end position="912"/>
    </location>
</feature>
<feature type="compositionally biased region" description="Basic and acidic residues" evidence="1">
    <location>
        <begin position="50"/>
        <end position="59"/>
    </location>
</feature>
<feature type="compositionally biased region" description="Polar residues" evidence="1">
    <location>
        <begin position="944"/>
        <end position="953"/>
    </location>
</feature>
<comment type="caution">
    <text evidence="3">The sequence shown here is derived from an EMBL/GenBank/DDBJ whole genome shotgun (WGS) entry which is preliminary data.</text>
</comment>
<dbReference type="Gene3D" id="3.40.50.300">
    <property type="entry name" value="P-loop containing nucleotide triphosphate hydrolases"/>
    <property type="match status" value="1"/>
</dbReference>
<feature type="region of interest" description="Disordered" evidence="1">
    <location>
        <begin position="50"/>
        <end position="73"/>
    </location>
</feature>
<feature type="compositionally biased region" description="Basic and acidic residues" evidence="1">
    <location>
        <begin position="113"/>
        <end position="125"/>
    </location>
</feature>
<accession>A0A4V4HYG9</accession>
<sequence>MGRKKKEVNDGKQTLKQAKAAFKARGSTFVSDTEKRQLERGAILLQRAERVKESETRRKEVQKKKSIQDTKPTKSCLLGTQRVNDKFGYARSQFHLGAFLKPKAPGPAPLPAQEERTSQEPWEHDGVDDDTLLDLAGESPVTTLKGPSAQTPSRATPTKGPANVKLLSPSTTDDFGSWDDFLERSSQLARDLSVDQKPTPPTTRSFDRISSFTSADFDLSVDDLEELDWAVENIASQNNSSVSRVPETPCKSEARYTKCTGKQVGTEKDMDRKLMPPPMIPAKRPAPSSRLGCQARPTPPNFAHGISIADLECLAGEDIQLSQFGDVYGDPRRTLALHSVVIQSPLLKKVLEDVLAGYPNVTVGLQRLEFSGKFEALIHRFPELNSAIDTLQKQLEDERNASAEVATDEDLEMSGVSLGEHDTPVSGDKASEVAEANGKSDEEQKLSQDKTNDTKSASELTPELTPSDTELRLKHTVLLRDLLFNEFQVLLESSRDMRAQGVMTYEALWTMFEPGHLVYAREEGQDRVYNMLSGKYGLDAEEKPVFWLKVRYIDFDGTKFGWRQTKISISDYQGTCPIASLAAYPINFYANEDALREKLLKRGSDVESLVGTHYRAYDGIGWKLDMYGQKERHSVKGRIIVDTVGWNRYNPNQAIFTSALDSKGSDKSAPPHLRAMFLPTFGESLDDGCGGGMPLDGHFGDEEDVKKLPSLTDDQKVLCTHLIRGYALKEKIWLNFFVNSVQDVAFNSSAFQSLVLPEDTKELILGFTCTQQSTRMAYDDVIEGKGRGIILLLCGPPGVGKTLTAESVAEEMKVPLFIMSAGDLGMDSKHIEARLLSVLGMCTRWNAILLLDEADIFLEERSRHEVERNKLVSIFLRVLEYHEGIMFLTTNRVSTFDPAFQSRIHISIDYPELSPDSRRMIWENFLQRHNDAQETVRLSPPKNPASSTKSVSEAQEDKDDAATKAKHEALTRPHAITKQEIRQLSLLKLNGRQIKNMLKMLANRKAEPLQHKHIKTVLDATQHLHNASKATEHARSSIFN</sequence>
<evidence type="ECO:0000259" key="2">
    <source>
        <dbReference type="SMART" id="SM00382"/>
    </source>
</evidence>
<proteinExistence type="predicted"/>
<feature type="compositionally biased region" description="Basic and acidic residues" evidence="1">
    <location>
        <begin position="960"/>
        <end position="975"/>
    </location>
</feature>
<organism evidence="3 4">
    <name type="scientific">Aureobasidium pullulans</name>
    <name type="common">Black yeast</name>
    <name type="synonym">Pullularia pullulans</name>
    <dbReference type="NCBI Taxonomy" id="5580"/>
    <lineage>
        <taxon>Eukaryota</taxon>
        <taxon>Fungi</taxon>
        <taxon>Dikarya</taxon>
        <taxon>Ascomycota</taxon>
        <taxon>Pezizomycotina</taxon>
        <taxon>Dothideomycetes</taxon>
        <taxon>Dothideomycetidae</taxon>
        <taxon>Dothideales</taxon>
        <taxon>Saccotheciaceae</taxon>
        <taxon>Aureobasidium</taxon>
    </lineage>
</organism>
<feature type="compositionally biased region" description="Polar residues" evidence="1">
    <location>
        <begin position="454"/>
        <end position="467"/>
    </location>
</feature>
<feature type="region of interest" description="Disordered" evidence="1">
    <location>
        <begin position="99"/>
        <end position="171"/>
    </location>
</feature>
<feature type="region of interest" description="Disordered" evidence="1">
    <location>
        <begin position="399"/>
        <end position="467"/>
    </location>
</feature>
<dbReference type="GO" id="GO:0016887">
    <property type="term" value="F:ATP hydrolysis activity"/>
    <property type="evidence" value="ECO:0007669"/>
    <property type="project" value="InterPro"/>
</dbReference>
<dbReference type="CDD" id="cd19481">
    <property type="entry name" value="RecA-like_protease"/>
    <property type="match status" value="1"/>
</dbReference>
<protein>
    <submittedName>
        <fullName evidence="3">P-loop containing nucleoside triphosphate hydrolase protein</fullName>
    </submittedName>
</protein>
<dbReference type="EMBL" id="QZAF01000749">
    <property type="protein sequence ID" value="THV64913.1"/>
    <property type="molecule type" value="Genomic_DNA"/>
</dbReference>
<gene>
    <name evidence="3" type="ORF">D6D28_09520</name>
</gene>
<feature type="compositionally biased region" description="Basic and acidic residues" evidence="1">
    <location>
        <begin position="438"/>
        <end position="453"/>
    </location>
</feature>
<dbReference type="AlphaFoldDB" id="A0A4V4HYG9"/>